<dbReference type="AlphaFoldDB" id="A0A2P6QAV7"/>
<evidence type="ECO:0000256" key="1">
    <source>
        <dbReference type="SAM" id="Phobius"/>
    </source>
</evidence>
<keyword evidence="1" id="KW-0472">Membrane</keyword>
<dbReference type="Gramene" id="PRQ31307">
    <property type="protein sequence ID" value="PRQ31307"/>
    <property type="gene ID" value="RchiOBHm_Chr5g0034031"/>
</dbReference>
<proteinExistence type="predicted"/>
<reference evidence="2 3" key="1">
    <citation type="journal article" date="2018" name="Nat. Genet.">
        <title>The Rosa genome provides new insights in the design of modern roses.</title>
        <authorList>
            <person name="Bendahmane M."/>
        </authorList>
    </citation>
    <scope>NUCLEOTIDE SEQUENCE [LARGE SCALE GENOMIC DNA]</scope>
    <source>
        <strain evidence="3">cv. Old Blush</strain>
    </source>
</reference>
<accession>A0A2P6QAV7</accession>
<keyword evidence="1" id="KW-0812">Transmembrane</keyword>
<dbReference type="EMBL" id="PDCK01000043">
    <property type="protein sequence ID" value="PRQ31307.1"/>
    <property type="molecule type" value="Genomic_DNA"/>
</dbReference>
<dbReference type="Proteomes" id="UP000238479">
    <property type="component" value="Chromosome 5"/>
</dbReference>
<name>A0A2P6QAV7_ROSCH</name>
<feature type="transmembrane region" description="Helical" evidence="1">
    <location>
        <begin position="9"/>
        <end position="29"/>
    </location>
</feature>
<organism evidence="2 3">
    <name type="scientific">Rosa chinensis</name>
    <name type="common">China rose</name>
    <dbReference type="NCBI Taxonomy" id="74649"/>
    <lineage>
        <taxon>Eukaryota</taxon>
        <taxon>Viridiplantae</taxon>
        <taxon>Streptophyta</taxon>
        <taxon>Embryophyta</taxon>
        <taxon>Tracheophyta</taxon>
        <taxon>Spermatophyta</taxon>
        <taxon>Magnoliopsida</taxon>
        <taxon>eudicotyledons</taxon>
        <taxon>Gunneridae</taxon>
        <taxon>Pentapetalae</taxon>
        <taxon>rosids</taxon>
        <taxon>fabids</taxon>
        <taxon>Rosales</taxon>
        <taxon>Rosaceae</taxon>
        <taxon>Rosoideae</taxon>
        <taxon>Rosoideae incertae sedis</taxon>
        <taxon>Rosa</taxon>
    </lineage>
</organism>
<gene>
    <name evidence="2" type="ORF">RchiOBHm_Chr5g0034031</name>
</gene>
<keyword evidence="1" id="KW-1133">Transmembrane helix</keyword>
<evidence type="ECO:0000313" key="3">
    <source>
        <dbReference type="Proteomes" id="UP000238479"/>
    </source>
</evidence>
<keyword evidence="3" id="KW-1185">Reference proteome</keyword>
<sequence length="67" mass="7800">MIVQRLTYMFLRLALLFLKFGRIALFIFMPGNTQPQTCHFGPWKLMIGGAFDDLIKRCITYQSLLIS</sequence>
<evidence type="ECO:0000313" key="2">
    <source>
        <dbReference type="EMBL" id="PRQ31307.1"/>
    </source>
</evidence>
<protein>
    <submittedName>
        <fullName evidence="2">Uncharacterized protein</fullName>
    </submittedName>
</protein>
<comment type="caution">
    <text evidence="2">The sequence shown here is derived from an EMBL/GenBank/DDBJ whole genome shotgun (WGS) entry which is preliminary data.</text>
</comment>